<organism evidence="1 2">
    <name type="scientific">Marinobacterium mangrovicola</name>
    <dbReference type="NCBI Taxonomy" id="1476959"/>
    <lineage>
        <taxon>Bacteria</taxon>
        <taxon>Pseudomonadati</taxon>
        <taxon>Pseudomonadota</taxon>
        <taxon>Gammaproteobacteria</taxon>
        <taxon>Oceanospirillales</taxon>
        <taxon>Oceanospirillaceae</taxon>
        <taxon>Marinobacterium</taxon>
    </lineage>
</organism>
<reference evidence="1 2" key="1">
    <citation type="submission" date="2019-03" db="EMBL/GenBank/DDBJ databases">
        <title>Genomic Encyclopedia of Archaeal and Bacterial Type Strains, Phase II (KMG-II): from individual species to whole genera.</title>
        <authorList>
            <person name="Goeker M."/>
        </authorList>
    </citation>
    <scope>NUCLEOTIDE SEQUENCE [LARGE SCALE GENOMIC DNA]</scope>
    <source>
        <strain evidence="1 2">DSM 27697</strain>
    </source>
</reference>
<evidence type="ECO:0000313" key="1">
    <source>
        <dbReference type="EMBL" id="TCK08446.1"/>
    </source>
</evidence>
<dbReference type="OrthoDB" id="5750169at2"/>
<proteinExistence type="predicted"/>
<dbReference type="AlphaFoldDB" id="A0A4V2PEB9"/>
<gene>
    <name evidence="1" type="ORF">CLV83_0529</name>
</gene>
<sequence>MKKLTIPVLLFFAVVAAGSWLWQSGAADKSLEAYVPADTVVYFGGTPDEQVTERMLDYPISAIDPVQLEQLLEEIGETPETSVPGENVLRALLLDFAAQSSSYRQLFAHYGIDLAGDSAFYTHGVFPVLRMHLADQAAFDGVWAGISSESGVEPATEVRGDVSLKRWRLTPADSADYVDLVVAQQESLATITFFSSLDSEGAEAERLGLQAPEQSLASSGEVAQLNKDQGFSGSFSGFVHLKRLAEGLLQVGDSRLSRDLAALSQRADRPNPLTADLEPVCRNEIVGLVDSVPRLVFGYQSVSAEGDSVDISMRSLLEMKSEAVTGILTSLRGHLPSHVNGDQMAGLATGIDMDALVPALTKLWSLAGEATYQCPQLQQMQQQMASTNPALLGVVTGMAQGIKGAGLSIYDLSFSQASGLPESVDFLFSIATANPELLISLFNTTAVPQSSGRLPKLPVDGAMTEVDLGFLSPGLTAQLGKQGQHLVIYSGDQAAEAVQGLAQEGLEPNGLMAMSFDYPRIADWIDTLPDSLLSQASGVNSDACMAHARIRQAVRSQPMRLHYRTDIEQGGLVGDTQMQMLPATAAELTADDLAGRYEVRDLNQNCGQPPMIGEESINADGSGSYTEFDPTGQCQTLTYAYSWEKVGGQLRFDIADGQFRDSCDEDWVELEPHAARCDLLPAEGGFDCIYTDEEGEGLYRYSRLP</sequence>
<accession>A0A4V2PEB9</accession>
<dbReference type="Proteomes" id="UP000294546">
    <property type="component" value="Unassembled WGS sequence"/>
</dbReference>
<evidence type="ECO:0000313" key="2">
    <source>
        <dbReference type="Proteomes" id="UP000294546"/>
    </source>
</evidence>
<dbReference type="EMBL" id="SMFU01000007">
    <property type="protein sequence ID" value="TCK08446.1"/>
    <property type="molecule type" value="Genomic_DNA"/>
</dbReference>
<name>A0A4V2PEB9_9GAMM</name>
<dbReference type="RefSeq" id="WP_132287097.1">
    <property type="nucleotide sequence ID" value="NZ_SMFU01000007.1"/>
</dbReference>
<protein>
    <submittedName>
        <fullName evidence="1">Uncharacterized protein</fullName>
    </submittedName>
</protein>
<keyword evidence="2" id="KW-1185">Reference proteome</keyword>
<comment type="caution">
    <text evidence="1">The sequence shown here is derived from an EMBL/GenBank/DDBJ whole genome shotgun (WGS) entry which is preliminary data.</text>
</comment>